<organism evidence="1">
    <name type="scientific">Anguilla anguilla</name>
    <name type="common">European freshwater eel</name>
    <name type="synonym">Muraena anguilla</name>
    <dbReference type="NCBI Taxonomy" id="7936"/>
    <lineage>
        <taxon>Eukaryota</taxon>
        <taxon>Metazoa</taxon>
        <taxon>Chordata</taxon>
        <taxon>Craniata</taxon>
        <taxon>Vertebrata</taxon>
        <taxon>Euteleostomi</taxon>
        <taxon>Actinopterygii</taxon>
        <taxon>Neopterygii</taxon>
        <taxon>Teleostei</taxon>
        <taxon>Anguilliformes</taxon>
        <taxon>Anguillidae</taxon>
        <taxon>Anguilla</taxon>
    </lineage>
</organism>
<protein>
    <submittedName>
        <fullName evidence="1">Uncharacterized protein</fullName>
    </submittedName>
</protein>
<reference evidence="1" key="1">
    <citation type="submission" date="2014-11" db="EMBL/GenBank/DDBJ databases">
        <authorList>
            <person name="Amaro Gonzalez C."/>
        </authorList>
    </citation>
    <scope>NUCLEOTIDE SEQUENCE</scope>
</reference>
<sequence length="134" mass="15265">MVFVFPLSTETGGSTSEACLVNSGQPSMRLLRESETRPPAFCYITLHYRHLADALIQSDLHNFLHSILHCIHLYNWIYTEAIPVKYLAQGYNGSVLTRESNLRPFGYEPSSLPTVFQCLGLFNMTAYYLIIKNQ</sequence>
<proteinExistence type="predicted"/>
<dbReference type="AlphaFoldDB" id="A0A0E9X710"/>
<evidence type="ECO:0000313" key="1">
    <source>
        <dbReference type="EMBL" id="JAH98527.1"/>
    </source>
</evidence>
<accession>A0A0E9X710</accession>
<name>A0A0E9X710_ANGAN</name>
<reference evidence="1" key="2">
    <citation type="journal article" date="2015" name="Fish Shellfish Immunol.">
        <title>Early steps in the European eel (Anguilla anguilla)-Vibrio vulnificus interaction in the gills: Role of the RtxA13 toxin.</title>
        <authorList>
            <person name="Callol A."/>
            <person name="Pajuelo D."/>
            <person name="Ebbesson L."/>
            <person name="Teles M."/>
            <person name="MacKenzie S."/>
            <person name="Amaro C."/>
        </authorList>
    </citation>
    <scope>NUCLEOTIDE SEQUENCE</scope>
</reference>
<dbReference type="EMBL" id="GBXM01010050">
    <property type="protein sequence ID" value="JAH98527.1"/>
    <property type="molecule type" value="Transcribed_RNA"/>
</dbReference>